<protein>
    <submittedName>
        <fullName evidence="4">Histidine kinase</fullName>
    </submittedName>
</protein>
<proteinExistence type="predicted"/>
<dbReference type="InterPro" id="IPR010559">
    <property type="entry name" value="Sig_transdc_His_kin_internal"/>
</dbReference>
<evidence type="ECO:0000256" key="2">
    <source>
        <dbReference type="SAM" id="Phobius"/>
    </source>
</evidence>
<dbReference type="Pfam" id="PF07695">
    <property type="entry name" value="7TMR-DISM_7TM"/>
    <property type="match status" value="1"/>
</dbReference>
<dbReference type="SUPFAM" id="SSF55874">
    <property type="entry name" value="ATPase domain of HSP90 chaperone/DNA topoisomerase II/histidine kinase"/>
    <property type="match status" value="1"/>
</dbReference>
<dbReference type="InterPro" id="IPR005467">
    <property type="entry name" value="His_kinase_dom"/>
</dbReference>
<evidence type="ECO:0000259" key="3">
    <source>
        <dbReference type="PROSITE" id="PS50109"/>
    </source>
</evidence>
<keyword evidence="4" id="KW-0418">Kinase</keyword>
<evidence type="ECO:0000313" key="5">
    <source>
        <dbReference type="Proteomes" id="UP001166021"/>
    </source>
</evidence>
<dbReference type="PROSITE" id="PS50109">
    <property type="entry name" value="HIS_KIN"/>
    <property type="match status" value="1"/>
</dbReference>
<organism evidence="4 5">
    <name type="scientific">Maribacter aquimaris</name>
    <dbReference type="NCBI Taxonomy" id="2737171"/>
    <lineage>
        <taxon>Bacteria</taxon>
        <taxon>Pseudomonadati</taxon>
        <taxon>Bacteroidota</taxon>
        <taxon>Flavobacteriia</taxon>
        <taxon>Flavobacteriales</taxon>
        <taxon>Flavobacteriaceae</taxon>
        <taxon>Maribacter</taxon>
    </lineage>
</organism>
<evidence type="ECO:0000256" key="1">
    <source>
        <dbReference type="SAM" id="Coils"/>
    </source>
</evidence>
<dbReference type="Gene3D" id="3.30.565.10">
    <property type="entry name" value="Histidine kinase-like ATPase, C-terminal domain"/>
    <property type="match status" value="1"/>
</dbReference>
<feature type="transmembrane region" description="Helical" evidence="2">
    <location>
        <begin position="147"/>
        <end position="165"/>
    </location>
</feature>
<reference evidence="4" key="1">
    <citation type="submission" date="2020-05" db="EMBL/GenBank/DDBJ databases">
        <title>The draft genome sequence of Maribacter sp. ANRC-HE7.</title>
        <authorList>
            <person name="Mu L."/>
        </authorList>
    </citation>
    <scope>NUCLEOTIDE SEQUENCE</scope>
    <source>
        <strain evidence="4">ANRC-HE7</strain>
    </source>
</reference>
<dbReference type="GO" id="GO:0016301">
    <property type="term" value="F:kinase activity"/>
    <property type="evidence" value="ECO:0007669"/>
    <property type="project" value="UniProtKB-KW"/>
</dbReference>
<dbReference type="EMBL" id="JABTCF010000003">
    <property type="protein sequence ID" value="MBD0777604.1"/>
    <property type="molecule type" value="Genomic_DNA"/>
</dbReference>
<feature type="transmembrane region" description="Helical" evidence="2">
    <location>
        <begin position="177"/>
        <end position="196"/>
    </location>
</feature>
<sequence length="516" mass="60389">MNGEAIKSFFEGSNQNGFGFLTVVVLFYLFLFFFIQFFQHRKLYYLLYSLYAFVNGISLMKYIDGVFFSDFFETHAGLVFRRITHYPAQLFGSLFFSYFIIEIMQLRKKFPKSIRTMDIIYAIVSLVFLVLWGINVIYPSLYWIDYFHAYVFLVLGYIIFFWVFIMVIKQPMVIKWYILSGMTILVLSYFTISIISMRTMNANVHTLYVYYVGILIESLLFALAIGLKQKMVYIEKASVQKKYIQQLEENQSIKESINRTLSEELLQTKTEIEDLSAEAQRERTEKLTVKFENRFAQLRLNALRSQMNPHFIFNALNSIKSYFIENNQEKAIFYLSKFSKLIRNILESSREEEITLTEELITLKMYVEIENDRFKNDIDFAMEIDENIDSDIIKVPALFLQPFVENAIWHGLSTKSGRKLLKITISSSEKPNTLEIRIIDNGVGRRAAYEKNAVNPFKKESLGLTLTRDILDLFSKKSGNHYGYLIEDLEDKKSGDSLGTMVIIEIPEIDFTDVTH</sequence>
<feature type="transmembrane region" description="Helical" evidence="2">
    <location>
        <begin position="208"/>
        <end position="227"/>
    </location>
</feature>
<keyword evidence="2" id="KW-0472">Membrane</keyword>
<feature type="domain" description="Histidine kinase" evidence="3">
    <location>
        <begin position="307"/>
        <end position="510"/>
    </location>
</feature>
<dbReference type="Proteomes" id="UP001166021">
    <property type="component" value="Unassembled WGS sequence"/>
</dbReference>
<keyword evidence="2" id="KW-1133">Transmembrane helix</keyword>
<dbReference type="InterPro" id="IPR036890">
    <property type="entry name" value="HATPase_C_sf"/>
</dbReference>
<dbReference type="Pfam" id="PF06580">
    <property type="entry name" value="His_kinase"/>
    <property type="match status" value="1"/>
</dbReference>
<feature type="transmembrane region" description="Helical" evidence="2">
    <location>
        <begin position="83"/>
        <end position="101"/>
    </location>
</feature>
<gene>
    <name evidence="4" type="ORF">HPE56_07350</name>
</gene>
<feature type="transmembrane region" description="Helical" evidence="2">
    <location>
        <begin position="45"/>
        <end position="63"/>
    </location>
</feature>
<feature type="transmembrane region" description="Helical" evidence="2">
    <location>
        <begin position="121"/>
        <end position="141"/>
    </location>
</feature>
<accession>A0ABR7V103</accession>
<name>A0ABR7V103_9FLAO</name>
<dbReference type="InterPro" id="IPR011623">
    <property type="entry name" value="7TMR_DISM_rcpt_extracell_dom1"/>
</dbReference>
<keyword evidence="1" id="KW-0175">Coiled coil</keyword>
<keyword evidence="2" id="KW-0812">Transmembrane</keyword>
<dbReference type="InterPro" id="IPR050640">
    <property type="entry name" value="Bact_2-comp_sensor_kinase"/>
</dbReference>
<comment type="caution">
    <text evidence="4">The sequence shown here is derived from an EMBL/GenBank/DDBJ whole genome shotgun (WGS) entry which is preliminary data.</text>
</comment>
<feature type="transmembrane region" description="Helical" evidence="2">
    <location>
        <begin position="18"/>
        <end position="38"/>
    </location>
</feature>
<evidence type="ECO:0000313" key="4">
    <source>
        <dbReference type="EMBL" id="MBD0777604.1"/>
    </source>
</evidence>
<dbReference type="PANTHER" id="PTHR34220:SF7">
    <property type="entry name" value="SENSOR HISTIDINE KINASE YPDA"/>
    <property type="match status" value="1"/>
</dbReference>
<feature type="coiled-coil region" evidence="1">
    <location>
        <begin position="258"/>
        <end position="285"/>
    </location>
</feature>
<keyword evidence="5" id="KW-1185">Reference proteome</keyword>
<dbReference type="PANTHER" id="PTHR34220">
    <property type="entry name" value="SENSOR HISTIDINE KINASE YPDA"/>
    <property type="match status" value="1"/>
</dbReference>
<keyword evidence="4" id="KW-0808">Transferase</keyword>